<feature type="region of interest" description="Disordered" evidence="1">
    <location>
        <begin position="177"/>
        <end position="212"/>
    </location>
</feature>
<feature type="non-terminal residue" evidence="2">
    <location>
        <position position="1"/>
    </location>
</feature>
<feature type="compositionally biased region" description="Polar residues" evidence="1">
    <location>
        <begin position="108"/>
        <end position="133"/>
    </location>
</feature>
<feature type="compositionally biased region" description="Low complexity" evidence="1">
    <location>
        <begin position="10"/>
        <end position="20"/>
    </location>
</feature>
<sequence length="212" mass="22370">PLGAEPALQRARGARAAGRSGSRRRRGAADGGLSACLVHDTVEVVQFDDEGGPRTISRRTASPRTSVPRCSARQAKLDVDSGTPGIVEGLQFDVEIAGTHDAKATGGSRISGTFLPQSPLDRQTSWGTSSTSDSLLETHCSISSLSKAALDDSETEEVVEETLFAKAAQMRRIRRSVTANSGPGLPSHALPATTMSRILSRRRGPSLNVHTN</sequence>
<protein>
    <submittedName>
        <fullName evidence="2">Uncharacterized protein</fullName>
    </submittedName>
</protein>
<dbReference type="Proteomes" id="UP001189429">
    <property type="component" value="Unassembled WGS sequence"/>
</dbReference>
<evidence type="ECO:0000313" key="3">
    <source>
        <dbReference type="Proteomes" id="UP001189429"/>
    </source>
</evidence>
<evidence type="ECO:0000256" key="1">
    <source>
        <dbReference type="SAM" id="MobiDB-lite"/>
    </source>
</evidence>
<feature type="region of interest" description="Disordered" evidence="1">
    <location>
        <begin position="1"/>
        <end position="32"/>
    </location>
</feature>
<reference evidence="2" key="1">
    <citation type="submission" date="2023-10" db="EMBL/GenBank/DDBJ databases">
        <authorList>
            <person name="Chen Y."/>
            <person name="Shah S."/>
            <person name="Dougan E. K."/>
            <person name="Thang M."/>
            <person name="Chan C."/>
        </authorList>
    </citation>
    <scope>NUCLEOTIDE SEQUENCE [LARGE SCALE GENOMIC DNA]</scope>
</reference>
<accession>A0ABN9U050</accession>
<gene>
    <name evidence="2" type="ORF">PCOR1329_LOCUS43561</name>
</gene>
<organism evidence="2 3">
    <name type="scientific">Prorocentrum cordatum</name>
    <dbReference type="NCBI Taxonomy" id="2364126"/>
    <lineage>
        <taxon>Eukaryota</taxon>
        <taxon>Sar</taxon>
        <taxon>Alveolata</taxon>
        <taxon>Dinophyceae</taxon>
        <taxon>Prorocentrales</taxon>
        <taxon>Prorocentraceae</taxon>
        <taxon>Prorocentrum</taxon>
    </lineage>
</organism>
<feature type="region of interest" description="Disordered" evidence="1">
    <location>
        <begin position="103"/>
        <end position="133"/>
    </location>
</feature>
<evidence type="ECO:0000313" key="2">
    <source>
        <dbReference type="EMBL" id="CAK0851404.1"/>
    </source>
</evidence>
<dbReference type="EMBL" id="CAUYUJ010015234">
    <property type="protein sequence ID" value="CAK0851404.1"/>
    <property type="molecule type" value="Genomic_DNA"/>
</dbReference>
<comment type="caution">
    <text evidence="2">The sequence shown here is derived from an EMBL/GenBank/DDBJ whole genome shotgun (WGS) entry which is preliminary data.</text>
</comment>
<name>A0ABN9U050_9DINO</name>
<keyword evidence="3" id="KW-1185">Reference proteome</keyword>
<proteinExistence type="predicted"/>
<feature type="region of interest" description="Disordered" evidence="1">
    <location>
        <begin position="49"/>
        <end position="68"/>
    </location>
</feature>